<gene>
    <name evidence="8" type="ORF">Pla175_06580</name>
</gene>
<keyword evidence="6" id="KW-0472">Membrane</keyword>
<reference evidence="8 9" key="1">
    <citation type="submission" date="2019-02" db="EMBL/GenBank/DDBJ databases">
        <title>Deep-cultivation of Planctomycetes and their phenomic and genomic characterization uncovers novel biology.</title>
        <authorList>
            <person name="Wiegand S."/>
            <person name="Jogler M."/>
            <person name="Boedeker C."/>
            <person name="Pinto D."/>
            <person name="Vollmers J."/>
            <person name="Rivas-Marin E."/>
            <person name="Kohn T."/>
            <person name="Peeters S.H."/>
            <person name="Heuer A."/>
            <person name="Rast P."/>
            <person name="Oberbeckmann S."/>
            <person name="Bunk B."/>
            <person name="Jeske O."/>
            <person name="Meyerdierks A."/>
            <person name="Storesund J.E."/>
            <person name="Kallscheuer N."/>
            <person name="Luecker S."/>
            <person name="Lage O.M."/>
            <person name="Pohl T."/>
            <person name="Merkel B.J."/>
            <person name="Hornburger P."/>
            <person name="Mueller R.-W."/>
            <person name="Bruemmer F."/>
            <person name="Labrenz M."/>
            <person name="Spormann A.M."/>
            <person name="Op den Camp H."/>
            <person name="Overmann J."/>
            <person name="Amann R."/>
            <person name="Jetten M.S.M."/>
            <person name="Mascher T."/>
            <person name="Medema M.H."/>
            <person name="Devos D.P."/>
            <person name="Kaster A.-K."/>
            <person name="Ovreas L."/>
            <person name="Rohde M."/>
            <person name="Galperin M.Y."/>
            <person name="Jogler C."/>
        </authorList>
    </citation>
    <scope>NUCLEOTIDE SEQUENCE [LARGE SCALE GENOMIC DNA]</scope>
    <source>
        <strain evidence="8 9">Pla175</strain>
    </source>
</reference>
<dbReference type="GO" id="GO:0015031">
    <property type="term" value="P:protein transport"/>
    <property type="evidence" value="ECO:0007669"/>
    <property type="project" value="UniProtKB-KW"/>
</dbReference>
<sequence length="147" mass="15630">MRTSFPRKRPPATDLAAVMTPMIDVVFLLLIFFLCTSSFQRPEKTLPASLLMASDGASDLSVEPEPELERVTLAARVGASGTRWLVNERPAASLADATALLRTLAEIDPSLPVTIDAASEVPMGDLVDGYDAGRLAGFTKVQIAAGE</sequence>
<evidence type="ECO:0000256" key="6">
    <source>
        <dbReference type="ARBA" id="ARBA00023136"/>
    </source>
</evidence>
<dbReference type="InterPro" id="IPR003400">
    <property type="entry name" value="ExbD"/>
</dbReference>
<keyword evidence="7" id="KW-0653">Protein transport</keyword>
<comment type="subcellular location">
    <subcellularLocation>
        <location evidence="1">Cell membrane</location>
        <topology evidence="1">Single-pass membrane protein</topology>
    </subcellularLocation>
    <subcellularLocation>
        <location evidence="7">Cell membrane</location>
        <topology evidence="7">Single-pass type II membrane protein</topology>
    </subcellularLocation>
</comment>
<dbReference type="AlphaFoldDB" id="A0A518D784"/>
<evidence type="ECO:0000256" key="1">
    <source>
        <dbReference type="ARBA" id="ARBA00004162"/>
    </source>
</evidence>
<dbReference type="RefSeq" id="WP_145281268.1">
    <property type="nucleotide sequence ID" value="NZ_CP036291.1"/>
</dbReference>
<dbReference type="Pfam" id="PF02472">
    <property type="entry name" value="ExbD"/>
    <property type="match status" value="1"/>
</dbReference>
<evidence type="ECO:0000313" key="9">
    <source>
        <dbReference type="Proteomes" id="UP000317429"/>
    </source>
</evidence>
<organism evidence="8 9">
    <name type="scientific">Pirellulimonas nuda</name>
    <dbReference type="NCBI Taxonomy" id="2528009"/>
    <lineage>
        <taxon>Bacteria</taxon>
        <taxon>Pseudomonadati</taxon>
        <taxon>Planctomycetota</taxon>
        <taxon>Planctomycetia</taxon>
        <taxon>Pirellulales</taxon>
        <taxon>Lacipirellulaceae</taxon>
        <taxon>Pirellulimonas</taxon>
    </lineage>
</organism>
<dbReference type="PANTHER" id="PTHR30558">
    <property type="entry name" value="EXBD MEMBRANE COMPONENT OF PMF-DRIVEN MACROMOLECULE IMPORT SYSTEM"/>
    <property type="match status" value="1"/>
</dbReference>
<keyword evidence="3" id="KW-1003">Cell membrane</keyword>
<dbReference type="GO" id="GO:0005886">
    <property type="term" value="C:plasma membrane"/>
    <property type="evidence" value="ECO:0007669"/>
    <property type="project" value="UniProtKB-SubCell"/>
</dbReference>
<dbReference type="EMBL" id="CP036291">
    <property type="protein sequence ID" value="QDU87299.1"/>
    <property type="molecule type" value="Genomic_DNA"/>
</dbReference>
<dbReference type="GO" id="GO:0022857">
    <property type="term" value="F:transmembrane transporter activity"/>
    <property type="evidence" value="ECO:0007669"/>
    <property type="project" value="InterPro"/>
</dbReference>
<comment type="similarity">
    <text evidence="2 7">Belongs to the ExbD/TolR family.</text>
</comment>
<evidence type="ECO:0000256" key="3">
    <source>
        <dbReference type="ARBA" id="ARBA00022475"/>
    </source>
</evidence>
<accession>A0A518D784</accession>
<proteinExistence type="inferred from homology"/>
<keyword evidence="5" id="KW-1133">Transmembrane helix</keyword>
<dbReference type="OrthoDB" id="281590at2"/>
<dbReference type="Proteomes" id="UP000317429">
    <property type="component" value="Chromosome"/>
</dbReference>
<evidence type="ECO:0000256" key="7">
    <source>
        <dbReference type="RuleBase" id="RU003879"/>
    </source>
</evidence>
<evidence type="ECO:0000256" key="5">
    <source>
        <dbReference type="ARBA" id="ARBA00022989"/>
    </source>
</evidence>
<evidence type="ECO:0000313" key="8">
    <source>
        <dbReference type="EMBL" id="QDU87299.1"/>
    </source>
</evidence>
<keyword evidence="9" id="KW-1185">Reference proteome</keyword>
<name>A0A518D784_9BACT</name>
<keyword evidence="4 7" id="KW-0812">Transmembrane</keyword>
<evidence type="ECO:0000256" key="4">
    <source>
        <dbReference type="ARBA" id="ARBA00022692"/>
    </source>
</evidence>
<dbReference type="KEGG" id="pnd:Pla175_06580"/>
<dbReference type="PANTHER" id="PTHR30558:SF3">
    <property type="entry name" value="BIOPOLYMER TRANSPORT PROTEIN EXBD-RELATED"/>
    <property type="match status" value="1"/>
</dbReference>
<evidence type="ECO:0000256" key="2">
    <source>
        <dbReference type="ARBA" id="ARBA00005811"/>
    </source>
</evidence>
<keyword evidence="7" id="KW-0813">Transport</keyword>
<protein>
    <submittedName>
        <fullName evidence="8">Biopolymer transport protein ExbD/TolR</fullName>
    </submittedName>
</protein>